<sequence length="537" mass="58858">MSRTRALSFPRINTSKPLHDHMSSAMPSLHQFSPTHSRDSSAASTTSSPITPTFSARGHTRWPSSSSSLVTNPDSPANPNKTQLHDLVEDPSERDDSFDEPRDSAHEPLCICDTPFCEHRHHQISQPTSASLSTPEWTPGDDYFETAQLPSAPTTMKRRRSGEFSSDSLSSRLSRHFPSISKRFGGHRSTASVSTTNLRSAPGSRSSSLRLPSTISFTMPNLHDTRNCTPPFSPAPTSNSERSVSPPRARASSHATRPVEITLPTPEEDPIDREELASTPLLPPMMASYFNDSSDAVRSPLQSPTVASPSAAASVANTPSGTPVFTSFPTPPLSTKQSMASLHASRSSHVLQPSSEIPPLSIAERETDPWAIKLGHANFHIKPEPYLPEICDAHSCKQLLDDWEAARVEFMRQAVHISEHYGVTSQTYKLTQQKWAEIDAVWRANHEMANAEAQVSADSTFYQPLAETQAISKMPSLEDPNQPSKFPKVEAADIVGPMVQYAKIQHRRAPSRKQSFLKIFTDPTSLFGPRANLGASS</sequence>
<feature type="region of interest" description="Disordered" evidence="1">
    <location>
        <begin position="179"/>
        <end position="267"/>
    </location>
</feature>
<feature type="compositionally biased region" description="Low complexity" evidence="1">
    <location>
        <begin position="198"/>
        <end position="213"/>
    </location>
</feature>
<feature type="compositionally biased region" description="Low complexity" evidence="1">
    <location>
        <begin position="242"/>
        <end position="258"/>
    </location>
</feature>
<dbReference type="EMBL" id="LFZN01000157">
    <property type="protein sequence ID" value="KXS96987.1"/>
    <property type="molecule type" value="Genomic_DNA"/>
</dbReference>
<dbReference type="AlphaFoldDB" id="A0A139H3F2"/>
<feature type="compositionally biased region" description="Acidic residues" evidence="1">
    <location>
        <begin position="89"/>
        <end position="98"/>
    </location>
</feature>
<name>A0A139H3F2_9PEZI</name>
<proteinExistence type="predicted"/>
<keyword evidence="3" id="KW-1185">Reference proteome</keyword>
<feature type="compositionally biased region" description="Polar residues" evidence="1">
    <location>
        <begin position="62"/>
        <end position="82"/>
    </location>
</feature>
<accession>A0A139H3F2</accession>
<feature type="compositionally biased region" description="Low complexity" evidence="1">
    <location>
        <begin position="303"/>
        <end position="320"/>
    </location>
</feature>
<dbReference type="OrthoDB" id="3882058at2759"/>
<comment type="caution">
    <text evidence="2">The sequence shown here is derived from an EMBL/GenBank/DDBJ whole genome shotgun (WGS) entry which is preliminary data.</text>
</comment>
<evidence type="ECO:0000313" key="3">
    <source>
        <dbReference type="Proteomes" id="UP000070133"/>
    </source>
</evidence>
<feature type="compositionally biased region" description="Polar residues" evidence="1">
    <location>
        <begin position="1"/>
        <end position="16"/>
    </location>
</feature>
<feature type="compositionally biased region" description="Polar residues" evidence="1">
    <location>
        <begin position="321"/>
        <end position="332"/>
    </location>
</feature>
<dbReference type="Proteomes" id="UP000070133">
    <property type="component" value="Unassembled WGS sequence"/>
</dbReference>
<gene>
    <name evidence="2" type="ORF">AC578_5543</name>
</gene>
<feature type="compositionally biased region" description="Low complexity" evidence="1">
    <location>
        <begin position="40"/>
        <end position="56"/>
    </location>
</feature>
<reference evidence="2 3" key="1">
    <citation type="submission" date="2015-07" db="EMBL/GenBank/DDBJ databases">
        <title>Comparative genomics of the Sigatoka disease complex on banana suggests a link between parallel evolutionary changes in Pseudocercospora fijiensis and Pseudocercospora eumusae and increased virulence on the banana host.</title>
        <authorList>
            <person name="Chang T.-C."/>
            <person name="Salvucci A."/>
            <person name="Crous P.W."/>
            <person name="Stergiopoulos I."/>
        </authorList>
    </citation>
    <scope>NUCLEOTIDE SEQUENCE [LARGE SCALE GENOMIC DNA]</scope>
    <source>
        <strain evidence="2 3">CBS 114824</strain>
    </source>
</reference>
<evidence type="ECO:0008006" key="4">
    <source>
        <dbReference type="Google" id="ProtNLM"/>
    </source>
</evidence>
<organism evidence="2 3">
    <name type="scientific">Pseudocercospora eumusae</name>
    <dbReference type="NCBI Taxonomy" id="321146"/>
    <lineage>
        <taxon>Eukaryota</taxon>
        <taxon>Fungi</taxon>
        <taxon>Dikarya</taxon>
        <taxon>Ascomycota</taxon>
        <taxon>Pezizomycotina</taxon>
        <taxon>Dothideomycetes</taxon>
        <taxon>Dothideomycetidae</taxon>
        <taxon>Mycosphaerellales</taxon>
        <taxon>Mycosphaerellaceae</taxon>
        <taxon>Pseudocercospora</taxon>
    </lineage>
</organism>
<evidence type="ECO:0000313" key="2">
    <source>
        <dbReference type="EMBL" id="KXS96987.1"/>
    </source>
</evidence>
<feature type="compositionally biased region" description="Polar residues" evidence="1">
    <location>
        <begin position="227"/>
        <end position="241"/>
    </location>
</feature>
<feature type="region of interest" description="Disordered" evidence="1">
    <location>
        <begin position="300"/>
        <end position="332"/>
    </location>
</feature>
<evidence type="ECO:0000256" key="1">
    <source>
        <dbReference type="SAM" id="MobiDB-lite"/>
    </source>
</evidence>
<protein>
    <recommendedName>
        <fullName evidence="4">Only prolin and serin are matching in the corresponding protein</fullName>
    </recommendedName>
</protein>
<feature type="region of interest" description="Disordered" evidence="1">
    <location>
        <begin position="1"/>
        <end position="105"/>
    </location>
</feature>